<evidence type="ECO:0000313" key="4">
    <source>
        <dbReference type="EMBL" id="KAJ6246350.1"/>
    </source>
</evidence>
<dbReference type="Pfam" id="PF00651">
    <property type="entry name" value="BTB"/>
    <property type="match status" value="1"/>
</dbReference>
<dbReference type="Proteomes" id="UP001150062">
    <property type="component" value="Unassembled WGS sequence"/>
</dbReference>
<proteinExistence type="predicted"/>
<evidence type="ECO:0000256" key="2">
    <source>
        <dbReference type="PROSITE-ProRule" id="PRU00235"/>
    </source>
</evidence>
<dbReference type="Gene3D" id="2.130.10.30">
    <property type="entry name" value="Regulator of chromosome condensation 1/beta-lactamase-inhibitor protein II"/>
    <property type="match status" value="1"/>
</dbReference>
<organism evidence="4 5">
    <name type="scientific">Anaeramoeba flamelloides</name>
    <dbReference type="NCBI Taxonomy" id="1746091"/>
    <lineage>
        <taxon>Eukaryota</taxon>
        <taxon>Metamonada</taxon>
        <taxon>Anaeramoebidae</taxon>
        <taxon>Anaeramoeba</taxon>
    </lineage>
</organism>
<dbReference type="CDD" id="cd18186">
    <property type="entry name" value="BTB_POZ_ZBTB_KLHL-like"/>
    <property type="match status" value="1"/>
</dbReference>
<keyword evidence="5" id="KW-1185">Reference proteome</keyword>
<dbReference type="PROSITE" id="PS50097">
    <property type="entry name" value="BTB"/>
    <property type="match status" value="1"/>
</dbReference>
<dbReference type="PROSITE" id="PS50012">
    <property type="entry name" value="RCC1_3"/>
    <property type="match status" value="2"/>
</dbReference>
<dbReference type="SUPFAM" id="SSF54695">
    <property type="entry name" value="POZ domain"/>
    <property type="match status" value="1"/>
</dbReference>
<evidence type="ECO:0000256" key="1">
    <source>
        <dbReference type="ARBA" id="ARBA00022737"/>
    </source>
</evidence>
<evidence type="ECO:0000313" key="5">
    <source>
        <dbReference type="Proteomes" id="UP001150062"/>
    </source>
</evidence>
<dbReference type="InterPro" id="IPR051625">
    <property type="entry name" value="Signaling_Regulatory_Domain"/>
</dbReference>
<name>A0ABQ8YP15_9EUKA</name>
<dbReference type="InterPro" id="IPR000210">
    <property type="entry name" value="BTB/POZ_dom"/>
</dbReference>
<dbReference type="Gene3D" id="3.30.710.10">
    <property type="entry name" value="Potassium Channel Kv1.1, Chain A"/>
    <property type="match status" value="1"/>
</dbReference>
<reference evidence="4" key="1">
    <citation type="submission" date="2022-08" db="EMBL/GenBank/DDBJ databases">
        <title>Novel sulfate-reducing endosymbionts in the free-living metamonad Anaeramoeba.</title>
        <authorList>
            <person name="Jerlstrom-Hultqvist J."/>
            <person name="Cepicka I."/>
            <person name="Gallot-Lavallee L."/>
            <person name="Salas-Leiva D."/>
            <person name="Curtis B.A."/>
            <person name="Zahonova K."/>
            <person name="Pipaliya S."/>
            <person name="Dacks J."/>
            <person name="Roger A.J."/>
        </authorList>
    </citation>
    <scope>NUCLEOTIDE SEQUENCE</scope>
    <source>
        <strain evidence="4">Schooner1</strain>
    </source>
</reference>
<gene>
    <name evidence="4" type="ORF">M0813_19490</name>
</gene>
<dbReference type="SUPFAM" id="SSF50985">
    <property type="entry name" value="RCC1/BLIP-II"/>
    <property type="match status" value="1"/>
</dbReference>
<accession>A0ABQ8YP15</accession>
<dbReference type="InterPro" id="IPR009091">
    <property type="entry name" value="RCC1/BLIP-II"/>
</dbReference>
<sequence length="584" mass="66733">MSSLYSVFGCGENSMRQMGFDDQKNTFTFLEKVSQFNIIQVASSYQQTCYLTNENSILELSANCKIENPTIHEFQDKIVSISAGTYHFLFLTNNGNVFSLGSAESGQLALGPDIKVATKPTIIKYFVDEKIMIKKVIASDFTSYFLSDKGVLYGSGQSTTICPTNPISKGNIMIPIIISKNVSNVFSGNECSGFYFIKDNQLYGGGNVHCTTKNINQRSRLLQPTYVPDNEIKQICVGWSSDTLLTDEGSVYTCGNGKNCGLNVSNKVNIFTHVKFLSKHLITDISQGQDHTLAISIEDKIFIWGSQNSNGQLGFESQKILLVPKEVILKDFTQKFKLNIQCGLYNSYIYESPGLHANTEFYQLFEKAIKTDCCIHQAKTHKILIELRLGKPFDEVKKYLESNFSQENLDHFFKWVYDYGTMHTTVIKTIFTHFGILDKLKSQNTFQKDLYKLYLDEDTKDFSILVKEDMEETEEGDEDEDEDYEEIPVHLFILLARSGLFREMISNVTENINKVQDYSNKSFETLEIFIKYLYTEKIDLTADDDPILICEELKDAKEYYQLNGTSNLDYEIKKIKRQFKIQNN</sequence>
<feature type="repeat" description="RCC1" evidence="2">
    <location>
        <begin position="95"/>
        <end position="149"/>
    </location>
</feature>
<dbReference type="InterPro" id="IPR000408">
    <property type="entry name" value="Reg_chr_condens"/>
</dbReference>
<keyword evidence="1" id="KW-0677">Repeat</keyword>
<evidence type="ECO:0000259" key="3">
    <source>
        <dbReference type="PROSITE" id="PS50097"/>
    </source>
</evidence>
<dbReference type="Pfam" id="PF13540">
    <property type="entry name" value="RCC1_2"/>
    <property type="match status" value="2"/>
</dbReference>
<dbReference type="PANTHER" id="PTHR22872">
    <property type="entry name" value="BTK-BINDING PROTEIN-RELATED"/>
    <property type="match status" value="1"/>
</dbReference>
<comment type="caution">
    <text evidence="4">The sequence shown here is derived from an EMBL/GenBank/DDBJ whole genome shotgun (WGS) entry which is preliminary data.</text>
</comment>
<feature type="domain" description="BTB" evidence="3">
    <location>
        <begin position="460"/>
        <end position="542"/>
    </location>
</feature>
<feature type="repeat" description="RCC1" evidence="2">
    <location>
        <begin position="299"/>
        <end position="353"/>
    </location>
</feature>
<protein>
    <submittedName>
        <fullName evidence="4">Btk-binding protein-related</fullName>
    </submittedName>
</protein>
<dbReference type="InterPro" id="IPR011333">
    <property type="entry name" value="SKP1/BTB/POZ_sf"/>
</dbReference>
<dbReference type="EMBL" id="JAOAOG010000136">
    <property type="protein sequence ID" value="KAJ6246350.1"/>
    <property type="molecule type" value="Genomic_DNA"/>
</dbReference>